<dbReference type="InterPro" id="IPR036291">
    <property type="entry name" value="NAD(P)-bd_dom_sf"/>
</dbReference>
<comment type="subunit">
    <text evidence="6">Homodimer.</text>
</comment>
<dbReference type="PANTHER" id="PTHR35786">
    <property type="entry name" value="REDOX-SENSING TRANSCRIPTIONAL REPRESSOR REX"/>
    <property type="match status" value="1"/>
</dbReference>
<evidence type="ECO:0000256" key="6">
    <source>
        <dbReference type="HAMAP-Rule" id="MF_01131"/>
    </source>
</evidence>
<dbReference type="InterPro" id="IPR009718">
    <property type="entry name" value="Rex_DNA-bd_C_dom"/>
</dbReference>
<dbReference type="Gene3D" id="3.40.50.720">
    <property type="entry name" value="NAD(P)-binding Rossmann-like Domain"/>
    <property type="match status" value="1"/>
</dbReference>
<dbReference type="Proteomes" id="UP000595224">
    <property type="component" value="Chromosome"/>
</dbReference>
<feature type="binding site" evidence="6">
    <location>
        <begin position="86"/>
        <end position="91"/>
    </location>
    <ligand>
        <name>NAD(+)</name>
        <dbReference type="ChEBI" id="CHEBI:57540"/>
    </ligand>
</feature>
<organism evidence="9 10">
    <name type="scientific">Treponema peruense</name>
    <dbReference type="NCBI Taxonomy" id="2787628"/>
    <lineage>
        <taxon>Bacteria</taxon>
        <taxon>Pseudomonadati</taxon>
        <taxon>Spirochaetota</taxon>
        <taxon>Spirochaetia</taxon>
        <taxon>Spirochaetales</taxon>
        <taxon>Treponemataceae</taxon>
        <taxon>Treponema</taxon>
    </lineage>
</organism>
<dbReference type="NCBIfam" id="NF003995">
    <property type="entry name" value="PRK05472.2-4"/>
    <property type="match status" value="1"/>
</dbReference>
<dbReference type="RefSeq" id="WP_198442454.1">
    <property type="nucleotide sequence ID" value="NZ_CBCSHE010000020.1"/>
</dbReference>
<protein>
    <recommendedName>
        <fullName evidence="6">Redox-sensing transcriptional repressor Rex</fullName>
    </recommendedName>
</protein>
<evidence type="ECO:0000259" key="8">
    <source>
        <dbReference type="Pfam" id="PF06971"/>
    </source>
</evidence>
<dbReference type="InterPro" id="IPR022876">
    <property type="entry name" value="Tscrpt_rep_Rex"/>
</dbReference>
<dbReference type="InterPro" id="IPR036388">
    <property type="entry name" value="WH-like_DNA-bd_sf"/>
</dbReference>
<dbReference type="GO" id="GO:0045892">
    <property type="term" value="P:negative regulation of DNA-templated transcription"/>
    <property type="evidence" value="ECO:0007669"/>
    <property type="project" value="InterPro"/>
</dbReference>
<dbReference type="Pfam" id="PF06971">
    <property type="entry name" value="Put_DNA-bind_N"/>
    <property type="match status" value="1"/>
</dbReference>
<dbReference type="SUPFAM" id="SSF51735">
    <property type="entry name" value="NAD(P)-binding Rossmann-fold domains"/>
    <property type="match status" value="1"/>
</dbReference>
<keyword evidence="10" id="KW-1185">Reference proteome</keyword>
<comment type="caution">
    <text evidence="6">Lacks conserved residue(s) required for the propagation of feature annotation.</text>
</comment>
<evidence type="ECO:0000256" key="5">
    <source>
        <dbReference type="ARBA" id="ARBA00023163"/>
    </source>
</evidence>
<evidence type="ECO:0000259" key="7">
    <source>
        <dbReference type="Pfam" id="PF02629"/>
    </source>
</evidence>
<dbReference type="GO" id="GO:0003700">
    <property type="term" value="F:DNA-binding transcription factor activity"/>
    <property type="evidence" value="ECO:0007669"/>
    <property type="project" value="UniProtKB-UniRule"/>
</dbReference>
<comment type="similarity">
    <text evidence="6">Belongs to the transcriptional regulatory Rex family.</text>
</comment>
<feature type="domain" description="CoA-binding" evidence="7">
    <location>
        <begin position="78"/>
        <end position="174"/>
    </location>
</feature>
<accession>A0A7T3V4S7</accession>
<evidence type="ECO:0000313" key="9">
    <source>
        <dbReference type="EMBL" id="QQA00763.1"/>
    </source>
</evidence>
<dbReference type="HAMAP" id="MF_01131">
    <property type="entry name" value="Rex"/>
    <property type="match status" value="1"/>
</dbReference>
<feature type="domain" description="Rex DNA-binding C-terminal" evidence="8">
    <location>
        <begin position="3"/>
        <end position="48"/>
    </location>
</feature>
<keyword evidence="3 6" id="KW-0805">Transcription regulation</keyword>
<gene>
    <name evidence="6" type="primary">rex</name>
    <name evidence="9" type="ORF">IWA51_10970</name>
</gene>
<keyword evidence="2 6" id="KW-0678">Repressor</keyword>
<comment type="function">
    <text evidence="6">Modulates transcription in response to changes in cellular NADH/NAD(+) redox state.</text>
</comment>
<evidence type="ECO:0000313" key="10">
    <source>
        <dbReference type="Proteomes" id="UP000595224"/>
    </source>
</evidence>
<keyword evidence="5 6" id="KW-0804">Transcription</keyword>
<evidence type="ECO:0000256" key="1">
    <source>
        <dbReference type="ARBA" id="ARBA00022490"/>
    </source>
</evidence>
<evidence type="ECO:0000256" key="2">
    <source>
        <dbReference type="ARBA" id="ARBA00022491"/>
    </source>
</evidence>
<evidence type="ECO:0000256" key="4">
    <source>
        <dbReference type="ARBA" id="ARBA00023125"/>
    </source>
</evidence>
<dbReference type="GO" id="GO:0005737">
    <property type="term" value="C:cytoplasm"/>
    <property type="evidence" value="ECO:0007669"/>
    <property type="project" value="UniProtKB-SubCell"/>
</dbReference>
<comment type="subcellular location">
    <subcellularLocation>
        <location evidence="6">Cytoplasm</location>
    </subcellularLocation>
</comment>
<dbReference type="Gene3D" id="1.10.10.10">
    <property type="entry name" value="Winged helix-like DNA-binding domain superfamily/Winged helix DNA-binding domain"/>
    <property type="match status" value="1"/>
</dbReference>
<dbReference type="Pfam" id="PF02629">
    <property type="entry name" value="CoA_binding"/>
    <property type="match status" value="1"/>
</dbReference>
<proteinExistence type="inferred from homology"/>
<dbReference type="GO" id="GO:0003677">
    <property type="term" value="F:DNA binding"/>
    <property type="evidence" value="ECO:0007669"/>
    <property type="project" value="UniProtKB-UniRule"/>
</dbReference>
<keyword evidence="1 6" id="KW-0963">Cytoplasm</keyword>
<evidence type="ECO:0000256" key="3">
    <source>
        <dbReference type="ARBA" id="ARBA00023015"/>
    </source>
</evidence>
<sequence length="203" mass="22510">MKEIPRPSKRRLVLLKRLLSEYEEKTITSQKIESLTGWSAAVVRRDISLLNIHCGASNGYKVCELKASLDELMDSDSQEQKCCIVGLGRMGQALLDNTELQSSQFRIVAGFDSNVNRTEVLRSVFPLHPTTILESVIQSEKIEYAILSVEKEEAQPIATRLSSCGIKGIVNYTPCVLTVPHNVEVENVCLLTALETLCAQSSK</sequence>
<reference evidence="9 10" key="1">
    <citation type="submission" date="2020-11" db="EMBL/GenBank/DDBJ databases">
        <title>Treponema Peruensis nv. sp., first commensal Treponema isolated from human feces.</title>
        <authorList>
            <person name="Belkhou C."/>
            <person name="Raes J."/>
        </authorList>
    </citation>
    <scope>NUCLEOTIDE SEQUENCE [LARGE SCALE GENOMIC DNA]</scope>
    <source>
        <strain evidence="9 10">RCC2812</strain>
    </source>
</reference>
<dbReference type="InterPro" id="IPR003781">
    <property type="entry name" value="CoA-bd"/>
</dbReference>
<dbReference type="GO" id="GO:0051775">
    <property type="term" value="P:response to redox state"/>
    <property type="evidence" value="ECO:0007669"/>
    <property type="project" value="InterPro"/>
</dbReference>
<dbReference type="EMBL" id="CP064936">
    <property type="protein sequence ID" value="QQA00763.1"/>
    <property type="molecule type" value="Genomic_DNA"/>
</dbReference>
<dbReference type="AlphaFoldDB" id="A0A7T3V4S7"/>
<keyword evidence="6" id="KW-0520">NAD</keyword>
<name>A0A7T3V4S7_9SPIR</name>
<keyword evidence="4 6" id="KW-0238">DNA-binding</keyword>
<dbReference type="PANTHER" id="PTHR35786:SF1">
    <property type="entry name" value="REDOX-SENSING TRANSCRIPTIONAL REPRESSOR REX 1"/>
    <property type="match status" value="1"/>
</dbReference>
<dbReference type="KEGG" id="tper:IWA51_10970"/>